<evidence type="ECO:0000256" key="1">
    <source>
        <dbReference type="ARBA" id="ARBA00022491"/>
    </source>
</evidence>
<dbReference type="Gene3D" id="2.60.120.10">
    <property type="entry name" value="Jelly Rolls"/>
    <property type="match status" value="1"/>
</dbReference>
<dbReference type="Pfam" id="PF02311">
    <property type="entry name" value="AraC_binding"/>
    <property type="match status" value="1"/>
</dbReference>
<evidence type="ECO:0000256" key="5">
    <source>
        <dbReference type="ARBA" id="ARBA00023163"/>
    </source>
</evidence>
<dbReference type="OrthoDB" id="2536004at2"/>
<dbReference type="GO" id="GO:0043565">
    <property type="term" value="F:sequence-specific DNA binding"/>
    <property type="evidence" value="ECO:0007669"/>
    <property type="project" value="InterPro"/>
</dbReference>
<gene>
    <name evidence="7" type="ORF">EV675_0614</name>
</gene>
<dbReference type="FunFam" id="1.10.10.60:FF:000132">
    <property type="entry name" value="AraC family transcriptional regulator"/>
    <property type="match status" value="1"/>
</dbReference>
<name>A0A4V2F3M2_9BURK</name>
<dbReference type="InterPro" id="IPR018060">
    <property type="entry name" value="HTH_AraC"/>
</dbReference>
<dbReference type="InterPro" id="IPR011051">
    <property type="entry name" value="RmlC_Cupin_sf"/>
</dbReference>
<keyword evidence="3" id="KW-0238">DNA-binding</keyword>
<dbReference type="PRINTS" id="PR00032">
    <property type="entry name" value="HTHARAC"/>
</dbReference>
<dbReference type="Pfam" id="PF12833">
    <property type="entry name" value="HTH_18"/>
    <property type="match status" value="1"/>
</dbReference>
<dbReference type="PROSITE" id="PS01124">
    <property type="entry name" value="HTH_ARAC_FAMILY_2"/>
    <property type="match status" value="1"/>
</dbReference>
<dbReference type="RefSeq" id="WP_130355948.1">
    <property type="nucleotide sequence ID" value="NZ_SGXC01000001.1"/>
</dbReference>
<keyword evidence="4" id="KW-0010">Activator</keyword>
<dbReference type="PANTHER" id="PTHR11019:SF159">
    <property type="entry name" value="TRANSCRIPTIONAL REGULATOR-RELATED"/>
    <property type="match status" value="1"/>
</dbReference>
<keyword evidence="2" id="KW-0805">Transcription regulation</keyword>
<sequence>MDVDVHLRDMARAGVPVTAIAADYPHGHVIAPHSHAYSQLLYAIEGVMCIDAQGGRWVVPPTRGVWLEAGIAHQVRMSGDVKMRTVFVAADAGAQLPQGSCVLGIPPLLRELILAAIDLPPGDGPASRAGCLRQLLLHELRALPVLPLHLPLPSDPRLRAVCERLIEAPDDGRTVDAWAGGAGMSARTLHRLFQQQTGMRFGYWRQQVRLLAALERLARGDKVVDVALDHGYQSQSAFAAMFRRHFGMPPTLFYR</sequence>
<dbReference type="Proteomes" id="UP000292445">
    <property type="component" value="Unassembled WGS sequence"/>
</dbReference>
<dbReference type="EMBL" id="SGXC01000001">
    <property type="protein sequence ID" value="RZS84597.1"/>
    <property type="molecule type" value="Genomic_DNA"/>
</dbReference>
<evidence type="ECO:0000256" key="2">
    <source>
        <dbReference type="ARBA" id="ARBA00023015"/>
    </source>
</evidence>
<dbReference type="PANTHER" id="PTHR11019">
    <property type="entry name" value="HTH-TYPE TRANSCRIPTIONAL REGULATOR NIMR"/>
    <property type="match status" value="1"/>
</dbReference>
<dbReference type="SUPFAM" id="SSF46689">
    <property type="entry name" value="Homeodomain-like"/>
    <property type="match status" value="1"/>
</dbReference>
<evidence type="ECO:0000256" key="4">
    <source>
        <dbReference type="ARBA" id="ARBA00023159"/>
    </source>
</evidence>
<evidence type="ECO:0000313" key="8">
    <source>
        <dbReference type="Proteomes" id="UP000292445"/>
    </source>
</evidence>
<dbReference type="InterPro" id="IPR020449">
    <property type="entry name" value="Tscrpt_reg_AraC-type_HTH"/>
</dbReference>
<dbReference type="GO" id="GO:0003700">
    <property type="term" value="F:DNA-binding transcription factor activity"/>
    <property type="evidence" value="ECO:0007669"/>
    <property type="project" value="InterPro"/>
</dbReference>
<dbReference type="CDD" id="cd06124">
    <property type="entry name" value="cupin_NimR-like_N"/>
    <property type="match status" value="1"/>
</dbReference>
<evidence type="ECO:0000256" key="3">
    <source>
        <dbReference type="ARBA" id="ARBA00023125"/>
    </source>
</evidence>
<dbReference type="InterPro" id="IPR009057">
    <property type="entry name" value="Homeodomain-like_sf"/>
</dbReference>
<dbReference type="InterPro" id="IPR003313">
    <property type="entry name" value="AraC-bd"/>
</dbReference>
<keyword evidence="1" id="KW-0678">Repressor</keyword>
<keyword evidence="8" id="KW-1185">Reference proteome</keyword>
<feature type="domain" description="HTH araC/xylS-type" evidence="6">
    <location>
        <begin position="156"/>
        <end position="255"/>
    </location>
</feature>
<evidence type="ECO:0000313" key="7">
    <source>
        <dbReference type="EMBL" id="RZS84597.1"/>
    </source>
</evidence>
<evidence type="ECO:0000259" key="6">
    <source>
        <dbReference type="PROSITE" id="PS01124"/>
    </source>
</evidence>
<comment type="caution">
    <text evidence="7">The sequence shown here is derived from an EMBL/GenBank/DDBJ whole genome shotgun (WGS) entry which is preliminary data.</text>
</comment>
<dbReference type="InterPro" id="IPR018062">
    <property type="entry name" value="HTH_AraC-typ_CS"/>
</dbReference>
<dbReference type="PROSITE" id="PS00041">
    <property type="entry name" value="HTH_ARAC_FAMILY_1"/>
    <property type="match status" value="1"/>
</dbReference>
<dbReference type="AlphaFoldDB" id="A0A4V2F3M2"/>
<organism evidence="7 8">
    <name type="scientific">Pigmentiphaga kullae</name>
    <dbReference type="NCBI Taxonomy" id="151784"/>
    <lineage>
        <taxon>Bacteria</taxon>
        <taxon>Pseudomonadati</taxon>
        <taxon>Pseudomonadota</taxon>
        <taxon>Betaproteobacteria</taxon>
        <taxon>Burkholderiales</taxon>
        <taxon>Alcaligenaceae</taxon>
        <taxon>Pigmentiphaga</taxon>
    </lineage>
</organism>
<dbReference type="InterPro" id="IPR014710">
    <property type="entry name" value="RmlC-like_jellyroll"/>
</dbReference>
<keyword evidence="5" id="KW-0804">Transcription</keyword>
<dbReference type="SUPFAM" id="SSF51182">
    <property type="entry name" value="RmlC-like cupins"/>
    <property type="match status" value="1"/>
</dbReference>
<protein>
    <submittedName>
        <fullName evidence="7">AraC family transcriptional regulator</fullName>
    </submittedName>
</protein>
<reference evidence="7 8" key="1">
    <citation type="submission" date="2019-02" db="EMBL/GenBank/DDBJ databases">
        <title>Genomic Encyclopedia of Type Strains, Phase IV (KMG-IV): sequencing the most valuable type-strain genomes for metagenomic binning, comparative biology and taxonomic classification.</title>
        <authorList>
            <person name="Goeker M."/>
        </authorList>
    </citation>
    <scope>NUCLEOTIDE SEQUENCE [LARGE SCALE GENOMIC DNA]</scope>
    <source>
        <strain evidence="7 8">K24</strain>
    </source>
</reference>
<proteinExistence type="predicted"/>
<accession>A0A4V2F3M2</accession>
<dbReference type="SMART" id="SM00342">
    <property type="entry name" value="HTH_ARAC"/>
    <property type="match status" value="1"/>
</dbReference>
<dbReference type="Gene3D" id="1.10.10.60">
    <property type="entry name" value="Homeodomain-like"/>
    <property type="match status" value="1"/>
</dbReference>